<keyword evidence="3" id="KW-1185">Reference proteome</keyword>
<feature type="region of interest" description="Disordered" evidence="1">
    <location>
        <begin position="28"/>
        <end position="82"/>
    </location>
</feature>
<feature type="region of interest" description="Disordered" evidence="1">
    <location>
        <begin position="263"/>
        <end position="283"/>
    </location>
</feature>
<comment type="caution">
    <text evidence="2">The sequence shown here is derived from an EMBL/GenBank/DDBJ whole genome shotgun (WGS) entry which is preliminary data.</text>
</comment>
<dbReference type="EMBL" id="JBFTWV010000144">
    <property type="protein sequence ID" value="KAL2785445.1"/>
    <property type="molecule type" value="Genomic_DNA"/>
</dbReference>
<feature type="region of interest" description="Disordered" evidence="1">
    <location>
        <begin position="131"/>
        <end position="212"/>
    </location>
</feature>
<evidence type="ECO:0000256" key="1">
    <source>
        <dbReference type="SAM" id="MobiDB-lite"/>
    </source>
</evidence>
<organism evidence="2 3">
    <name type="scientific">Aspergillus keveii</name>
    <dbReference type="NCBI Taxonomy" id="714993"/>
    <lineage>
        <taxon>Eukaryota</taxon>
        <taxon>Fungi</taxon>
        <taxon>Dikarya</taxon>
        <taxon>Ascomycota</taxon>
        <taxon>Pezizomycotina</taxon>
        <taxon>Eurotiomycetes</taxon>
        <taxon>Eurotiomycetidae</taxon>
        <taxon>Eurotiales</taxon>
        <taxon>Aspergillaceae</taxon>
        <taxon>Aspergillus</taxon>
        <taxon>Aspergillus subgen. Nidulantes</taxon>
    </lineage>
</organism>
<feature type="compositionally biased region" description="Polar residues" evidence="1">
    <location>
        <begin position="69"/>
        <end position="78"/>
    </location>
</feature>
<gene>
    <name evidence="2" type="ORF">BJX66DRAFT_314880</name>
</gene>
<feature type="compositionally biased region" description="Polar residues" evidence="1">
    <location>
        <begin position="28"/>
        <end position="40"/>
    </location>
</feature>
<evidence type="ECO:0000313" key="2">
    <source>
        <dbReference type="EMBL" id="KAL2785445.1"/>
    </source>
</evidence>
<protein>
    <submittedName>
        <fullName evidence="2">Uncharacterized protein</fullName>
    </submittedName>
</protein>
<feature type="region of interest" description="Disordered" evidence="1">
    <location>
        <begin position="94"/>
        <end position="116"/>
    </location>
</feature>
<dbReference type="Proteomes" id="UP001610563">
    <property type="component" value="Unassembled WGS sequence"/>
</dbReference>
<sequence length="283" mass="31585">MRPLLNLGDLLDATEDSLGAAREAYNTSSLENNNSGSTTVVRPLGAHDPSSLRQPTYRHRRPRAHFESPNLNAPSTYRSPHLSHERGEFKIHIGSDSEGSLAKDSDDEAVRSSSEGHGRYELYEEWNKIPYPDELRPTDSSLRQHRSTQRTRSGSPVPAPKPAIPVATVPTSPFTSEDESIEGKRTQQKRKRKEGNDKPTAKSQSQPYARQERHIIRRRLRFLRAQCLALESDLFFMDPGVLNGDILERIESDLDGLLDLVKSTQGGNEQAPGGGKVEKPEKT</sequence>
<reference evidence="2 3" key="1">
    <citation type="submission" date="2024-07" db="EMBL/GenBank/DDBJ databases">
        <title>Section-level genome sequencing and comparative genomics of Aspergillus sections Usti and Cavernicolus.</title>
        <authorList>
            <consortium name="Lawrence Berkeley National Laboratory"/>
            <person name="Nybo J.L."/>
            <person name="Vesth T.C."/>
            <person name="Theobald S."/>
            <person name="Frisvad J.C."/>
            <person name="Larsen T.O."/>
            <person name="Kjaerboelling I."/>
            <person name="Rothschild-Mancinelli K."/>
            <person name="Lyhne E.K."/>
            <person name="Kogle M.E."/>
            <person name="Barry K."/>
            <person name="Clum A."/>
            <person name="Na H."/>
            <person name="Ledsgaard L."/>
            <person name="Lin J."/>
            <person name="Lipzen A."/>
            <person name="Kuo A."/>
            <person name="Riley R."/>
            <person name="Mondo S."/>
            <person name="Labutti K."/>
            <person name="Haridas S."/>
            <person name="Pangalinan J."/>
            <person name="Salamov A.A."/>
            <person name="Simmons B.A."/>
            <person name="Magnuson J.K."/>
            <person name="Chen J."/>
            <person name="Drula E."/>
            <person name="Henrissat B."/>
            <person name="Wiebenga A."/>
            <person name="Lubbers R.J."/>
            <person name="Gomes A.C."/>
            <person name="Makela M.R."/>
            <person name="Stajich J."/>
            <person name="Grigoriev I.V."/>
            <person name="Mortensen U.H."/>
            <person name="De Vries R.P."/>
            <person name="Baker S.E."/>
            <person name="Andersen M.R."/>
        </authorList>
    </citation>
    <scope>NUCLEOTIDE SEQUENCE [LARGE SCALE GENOMIC DNA]</scope>
    <source>
        <strain evidence="2 3">CBS 209.92</strain>
    </source>
</reference>
<proteinExistence type="predicted"/>
<evidence type="ECO:0000313" key="3">
    <source>
        <dbReference type="Proteomes" id="UP001610563"/>
    </source>
</evidence>
<accession>A0ABR4FQB4</accession>
<name>A0ABR4FQB4_9EURO</name>